<keyword evidence="3" id="KW-0862">Zinc</keyword>
<keyword evidence="2 4" id="KW-0863">Zinc-finger</keyword>
<dbReference type="Proteomes" id="UP001628179">
    <property type="component" value="Unassembled WGS sequence"/>
</dbReference>
<dbReference type="InterPro" id="IPR002893">
    <property type="entry name" value="Znf_MYND"/>
</dbReference>
<dbReference type="InterPro" id="IPR024047">
    <property type="entry name" value="MM3350-like_sf"/>
</dbReference>
<dbReference type="PANTHER" id="PTHR41878:SF1">
    <property type="entry name" value="TNPR PROTEIN"/>
    <property type="match status" value="1"/>
</dbReference>
<dbReference type="EMBL" id="BAAFSV010000001">
    <property type="protein sequence ID" value="GAB1310707.1"/>
    <property type="molecule type" value="Genomic_DNA"/>
</dbReference>
<feature type="domain" description="MYND-type" evidence="5">
    <location>
        <begin position="10"/>
        <end position="53"/>
    </location>
</feature>
<dbReference type="PROSITE" id="PS50865">
    <property type="entry name" value="ZF_MYND_2"/>
    <property type="match status" value="1"/>
</dbReference>
<accession>A0ABQ0FYX5</accession>
<evidence type="ECO:0000256" key="4">
    <source>
        <dbReference type="PROSITE-ProRule" id="PRU00134"/>
    </source>
</evidence>
<evidence type="ECO:0000313" key="6">
    <source>
        <dbReference type="EMBL" id="GAB1310707.1"/>
    </source>
</evidence>
<proteinExistence type="predicted"/>
<evidence type="ECO:0000256" key="2">
    <source>
        <dbReference type="ARBA" id="ARBA00022771"/>
    </source>
</evidence>
<dbReference type="Gene3D" id="6.10.140.2220">
    <property type="match status" value="1"/>
</dbReference>
<dbReference type="InterPro" id="IPR012912">
    <property type="entry name" value="Plasmid_pRiA4b_Orf3-like"/>
</dbReference>
<comment type="caution">
    <text evidence="6">The sequence shown here is derived from an EMBL/GenBank/DDBJ whole genome shotgun (WGS) entry which is preliminary data.</text>
</comment>
<gene>
    <name evidence="6" type="ORF">MFIFM68171_00917</name>
</gene>
<dbReference type="GeneID" id="98171662"/>
<evidence type="ECO:0000259" key="5">
    <source>
        <dbReference type="PROSITE" id="PS50865"/>
    </source>
</evidence>
<keyword evidence="7" id="KW-1185">Reference proteome</keyword>
<dbReference type="SUPFAM" id="SSF159941">
    <property type="entry name" value="MM3350-like"/>
    <property type="match status" value="1"/>
</dbReference>
<evidence type="ECO:0000256" key="3">
    <source>
        <dbReference type="ARBA" id="ARBA00022833"/>
    </source>
</evidence>
<dbReference type="PANTHER" id="PTHR41878">
    <property type="entry name" value="LEXA REPRESSOR-RELATED"/>
    <property type="match status" value="1"/>
</dbReference>
<dbReference type="SUPFAM" id="SSF144232">
    <property type="entry name" value="HIT/MYND zinc finger-like"/>
    <property type="match status" value="1"/>
</dbReference>
<evidence type="ECO:0000256" key="1">
    <source>
        <dbReference type="ARBA" id="ARBA00022723"/>
    </source>
</evidence>
<reference evidence="6 7" key="1">
    <citation type="submission" date="2024-09" db="EMBL/GenBank/DDBJ databases">
        <title>Itraconazole resistance in Madurella fahalii resulting from another homologue of gene encoding cytochrome P450 14-alpha sterol demethylase (CYP51).</title>
        <authorList>
            <person name="Yoshioka I."/>
            <person name="Fahal A.H."/>
            <person name="Kaneko S."/>
            <person name="Yaguchi T."/>
        </authorList>
    </citation>
    <scope>NUCLEOTIDE SEQUENCE [LARGE SCALE GENOMIC DNA]</scope>
    <source>
        <strain evidence="6 7">IFM 68171</strain>
    </source>
</reference>
<keyword evidence="1" id="KW-0479">Metal-binding</keyword>
<protein>
    <submittedName>
        <fullName evidence="6">MYND-type domain-containing protein</fullName>
    </submittedName>
</protein>
<dbReference type="Pfam" id="PF01753">
    <property type="entry name" value="zf-MYND"/>
    <property type="match status" value="1"/>
</dbReference>
<name>A0ABQ0FYX5_9PEZI</name>
<organism evidence="6 7">
    <name type="scientific">Madurella fahalii</name>
    <dbReference type="NCBI Taxonomy" id="1157608"/>
    <lineage>
        <taxon>Eukaryota</taxon>
        <taxon>Fungi</taxon>
        <taxon>Dikarya</taxon>
        <taxon>Ascomycota</taxon>
        <taxon>Pezizomycotina</taxon>
        <taxon>Sordariomycetes</taxon>
        <taxon>Sordariomycetidae</taxon>
        <taxon>Sordariales</taxon>
        <taxon>Sordariales incertae sedis</taxon>
        <taxon>Madurella</taxon>
    </lineage>
</organism>
<evidence type="ECO:0000313" key="7">
    <source>
        <dbReference type="Proteomes" id="UP001628179"/>
    </source>
</evidence>
<sequence length="310" mass="35702">MESSSPKCGHSGCTRHESRAPYRVPVKCPWCDDAHYCSSRCKRRAWPTHKNSCSRPNYILEVQLDPDYIRDPPVNRTLSCPANATFLQLHKALQVAFGWSGVHLFEFTASNPDFKPAAQPGWFFKAGGSIARGQEDADEDVDAPKPEKRPVTYPPHYLLRITDPEDEWDTSFEDPDTVVRNSSRICLWQIFDNESYRRGNILYNYDFGDGWEHKITVKGRDTATDHFVCLSGSGHPVAEDVGGHYGWEELKKAYRTANPDEHQLERRRWYERAAMNGDRRGLAGDIPNEWNKRVVNDELEQMKKRSRTVR</sequence>
<dbReference type="Gene3D" id="3.10.290.30">
    <property type="entry name" value="MM3350-like"/>
    <property type="match status" value="1"/>
</dbReference>
<dbReference type="Pfam" id="PF07929">
    <property type="entry name" value="PRiA4_ORF3"/>
    <property type="match status" value="1"/>
</dbReference>
<dbReference type="RefSeq" id="XP_070912440.1">
    <property type="nucleotide sequence ID" value="XM_071056339.1"/>
</dbReference>